<evidence type="ECO:0000256" key="1">
    <source>
        <dbReference type="SAM" id="SignalP"/>
    </source>
</evidence>
<evidence type="ECO:0000313" key="2">
    <source>
        <dbReference type="EMBL" id="MBO3098560.1"/>
    </source>
</evidence>
<dbReference type="CDD" id="cd07067">
    <property type="entry name" value="HP_PGM_like"/>
    <property type="match status" value="1"/>
</dbReference>
<feature type="signal peptide" evidence="1">
    <location>
        <begin position="1"/>
        <end position="19"/>
    </location>
</feature>
<organism evidence="2 3">
    <name type="scientific">Gelidibacter pelagius</name>
    <dbReference type="NCBI Taxonomy" id="2819985"/>
    <lineage>
        <taxon>Bacteria</taxon>
        <taxon>Pseudomonadati</taxon>
        <taxon>Bacteroidota</taxon>
        <taxon>Flavobacteriia</taxon>
        <taxon>Flavobacteriales</taxon>
        <taxon>Flavobacteriaceae</taxon>
        <taxon>Gelidibacter</taxon>
    </lineage>
</organism>
<dbReference type="SUPFAM" id="SSF53254">
    <property type="entry name" value="Phosphoglycerate mutase-like"/>
    <property type="match status" value="1"/>
</dbReference>
<evidence type="ECO:0000313" key="3">
    <source>
        <dbReference type="Proteomes" id="UP000681315"/>
    </source>
</evidence>
<dbReference type="Pfam" id="PF00300">
    <property type="entry name" value="His_Phos_1"/>
    <property type="match status" value="1"/>
</dbReference>
<dbReference type="Gene3D" id="3.40.50.1240">
    <property type="entry name" value="Phosphoglycerate mutase-like"/>
    <property type="match status" value="1"/>
</dbReference>
<dbReference type="InterPro" id="IPR029033">
    <property type="entry name" value="His_PPase_superfam"/>
</dbReference>
<name>A0ABS3SS83_9FLAO</name>
<keyword evidence="3" id="KW-1185">Reference proteome</keyword>
<accession>A0ABS3SS83</accession>
<dbReference type="InterPro" id="IPR013078">
    <property type="entry name" value="His_Pase_superF_clade-1"/>
</dbReference>
<dbReference type="RefSeq" id="WP_208233688.1">
    <property type="nucleotide sequence ID" value="NZ_JAGEVG010000010.1"/>
</dbReference>
<dbReference type="Proteomes" id="UP000681315">
    <property type="component" value="Unassembled WGS sequence"/>
</dbReference>
<proteinExistence type="predicted"/>
<sequence length="169" mass="19157">MIRYLIIICITFFSISSLAQEETHSETTTYYFIRHAEKDRSDSSEKDAHLTKEGHQRAQNWSIILQHIPFDAVYSTNFNRTKETAQPTAENNRLEIIEYNVSSSYDEAFKEATKGKTVLVVGHSNTIPEFVNAVIGQEKYNDIEDSNNGNIYIVTIGNGTTSDVLLTIN</sequence>
<reference evidence="2 3" key="1">
    <citation type="submission" date="2021-03" db="EMBL/GenBank/DDBJ databases">
        <title>Gelidibacter sp. nov., isolated from costal sediment.</title>
        <authorList>
            <person name="Lun K.-Y."/>
        </authorList>
    </citation>
    <scope>NUCLEOTIDE SEQUENCE [LARGE SCALE GENOMIC DNA]</scope>
    <source>
        <strain evidence="2 3">DF109</strain>
    </source>
</reference>
<gene>
    <name evidence="2" type="ORF">J4051_09790</name>
</gene>
<feature type="chain" id="PRO_5046031565" evidence="1">
    <location>
        <begin position="20"/>
        <end position="169"/>
    </location>
</feature>
<keyword evidence="1" id="KW-0732">Signal</keyword>
<comment type="caution">
    <text evidence="2">The sequence shown here is derived from an EMBL/GenBank/DDBJ whole genome shotgun (WGS) entry which is preliminary data.</text>
</comment>
<dbReference type="EMBL" id="JAGEVG010000010">
    <property type="protein sequence ID" value="MBO3098560.1"/>
    <property type="molecule type" value="Genomic_DNA"/>
</dbReference>
<protein>
    <submittedName>
        <fullName evidence="2">Histidine phosphatase family protein</fullName>
    </submittedName>
</protein>